<keyword evidence="2" id="KW-0472">Membrane</keyword>
<keyword evidence="1" id="KW-0175">Coiled coil</keyword>
<dbReference type="PANTHER" id="PTHR41259:SF1">
    <property type="entry name" value="DOUBLE-STRAND BREAK REPAIR RAD50 ATPASE, PUTATIVE-RELATED"/>
    <property type="match status" value="1"/>
</dbReference>
<comment type="caution">
    <text evidence="3">The sequence shown here is derived from an EMBL/GenBank/DDBJ whole genome shotgun (WGS) entry which is preliminary data.</text>
</comment>
<dbReference type="Proteomes" id="UP000643810">
    <property type="component" value="Unassembled WGS sequence"/>
</dbReference>
<accession>A0ABR7GGL3</accession>
<gene>
    <name evidence="3" type="ORF">H8R94_08255</name>
</gene>
<evidence type="ECO:0000313" key="4">
    <source>
        <dbReference type="Proteomes" id="UP000643810"/>
    </source>
</evidence>
<organism evidence="3 4">
    <name type="scientific">Roseburia lenta</name>
    <dbReference type="NCBI Taxonomy" id="2763061"/>
    <lineage>
        <taxon>Bacteria</taxon>
        <taxon>Bacillati</taxon>
        <taxon>Bacillota</taxon>
        <taxon>Clostridia</taxon>
        <taxon>Lachnospirales</taxon>
        <taxon>Lachnospiraceae</taxon>
        <taxon>Roseburia</taxon>
    </lineage>
</organism>
<keyword evidence="2" id="KW-1133">Transmembrane helix</keyword>
<evidence type="ECO:0008006" key="5">
    <source>
        <dbReference type="Google" id="ProtNLM"/>
    </source>
</evidence>
<feature type="coiled-coil region" evidence="1">
    <location>
        <begin position="655"/>
        <end position="750"/>
    </location>
</feature>
<sequence>MKLISCYITGFGTIKEWSYDFSDGMNALCQENGWGKTTFSVFLKAMFYGMDYSARTKMLTERKHYMPWDGGVCGGYLIFEAEGKRYRVERSFGKTDKDDTFTLIDTNTGAACDDFSQNLGEELFQVDRDSFEKSIFIPQASVSTAMTDSLNAKMGNLASAKDDINNFDEALNRVSEVRKNYTRRSKVNNGKINVIKEEISRCSEVIDKKAAILDGYRKQFDKLEEKKKSLNWMEAEKNRITEAIRTQSKREQDMGAYRQQKEFLEKQQEEMNVLDDFFATGLPSEEEHAKLEDVERQYDMSRRTEKDLAIKLPPEQQIKKWEDLFGDQVPDEEDLSKWKDMSVRVQELRMQGEHSKLSEEATAQLDQLKYFFANKVPTEEELSQIEKDVVELSRLDGRIVEQDENYRNIKARVDMAQKTGRTAGKTAGVLLLFILFAALLLGGFSFRILAPEADGSTIYQILCFVGAAATGVAAIMQIGRIRSLHRNKQEDLQGQLAEAAEALAQSRETREVLAIRCKAFLADFKLTPADSMQQMVYEIRVNLDHYVRLRDEEHQATAQTTDAVEEMADLRMELYTILDRYAQVYHMDLYHEGNEADLLEQLKKDKNAYEEYIHCRKQLELIRLTMEEQKRLLEKYLGRFPLEEGTSLQEQLHLIWSKRQRYGQLQEEIASLQEKIQAFAEDNQVEEIALSVEQLQEKQVQIDEEIKDMQKGITQDRESLHQLSVELDGIEDAENRRDVLLEEKAECDRKVDLLTKTEEYLKIAKEQFLSTYMRPLRQGMEHYMAILDDKYKDSVKDMDFDITMDLSVQVLSQGSTHSSDYLSHGYQDLVGLCARFALVDVLYHKEQPVIVLDDPFTNLDQQKITHALKLLSDIAKERQIVYFTCHESRMPS</sequence>
<dbReference type="SUPFAM" id="SSF52540">
    <property type="entry name" value="P-loop containing nucleoside triphosphate hydrolases"/>
    <property type="match status" value="1"/>
</dbReference>
<evidence type="ECO:0000256" key="2">
    <source>
        <dbReference type="SAM" id="Phobius"/>
    </source>
</evidence>
<feature type="transmembrane region" description="Helical" evidence="2">
    <location>
        <begin position="427"/>
        <end position="446"/>
    </location>
</feature>
<feature type="transmembrane region" description="Helical" evidence="2">
    <location>
        <begin position="458"/>
        <end position="479"/>
    </location>
</feature>
<keyword evidence="2" id="KW-0812">Transmembrane</keyword>
<dbReference type="Gene3D" id="3.40.50.300">
    <property type="entry name" value="P-loop containing nucleotide triphosphate hydrolases"/>
    <property type="match status" value="2"/>
</dbReference>
<reference evidence="3 4" key="1">
    <citation type="submission" date="2020-08" db="EMBL/GenBank/DDBJ databases">
        <title>Genome public.</title>
        <authorList>
            <person name="Liu C."/>
            <person name="Sun Q."/>
        </authorList>
    </citation>
    <scope>NUCLEOTIDE SEQUENCE [LARGE SCALE GENOMIC DNA]</scope>
    <source>
        <strain evidence="3 4">NSJ-9</strain>
    </source>
</reference>
<dbReference type="InterPro" id="IPR027417">
    <property type="entry name" value="P-loop_NTPase"/>
</dbReference>
<protein>
    <recommendedName>
        <fullName evidence="5">Rad50/SbcC-type AAA domain-containing protein</fullName>
    </recommendedName>
</protein>
<dbReference type="RefSeq" id="WP_186854382.1">
    <property type="nucleotide sequence ID" value="NZ_JACOPG010000003.1"/>
</dbReference>
<evidence type="ECO:0000256" key="1">
    <source>
        <dbReference type="SAM" id="Coils"/>
    </source>
</evidence>
<keyword evidence="4" id="KW-1185">Reference proteome</keyword>
<evidence type="ECO:0000313" key="3">
    <source>
        <dbReference type="EMBL" id="MBC5686587.1"/>
    </source>
</evidence>
<proteinExistence type="predicted"/>
<dbReference type="PANTHER" id="PTHR41259">
    <property type="entry name" value="DOUBLE-STRAND BREAK REPAIR RAD50 ATPASE, PUTATIVE-RELATED"/>
    <property type="match status" value="1"/>
</dbReference>
<name>A0ABR7GGL3_9FIRM</name>
<feature type="coiled-coil region" evidence="1">
    <location>
        <begin position="206"/>
        <end position="243"/>
    </location>
</feature>
<dbReference type="EMBL" id="JACOPG010000003">
    <property type="protein sequence ID" value="MBC5686587.1"/>
    <property type="molecule type" value="Genomic_DNA"/>
</dbReference>